<evidence type="ECO:0000313" key="2">
    <source>
        <dbReference type="Proteomes" id="UP001062846"/>
    </source>
</evidence>
<reference evidence="1" key="1">
    <citation type="submission" date="2022-02" db="EMBL/GenBank/DDBJ databases">
        <title>Plant Genome Project.</title>
        <authorList>
            <person name="Zhang R.-G."/>
        </authorList>
    </citation>
    <scope>NUCLEOTIDE SEQUENCE</scope>
    <source>
        <strain evidence="1">AT1</strain>
    </source>
</reference>
<comment type="caution">
    <text evidence="1">The sequence shown here is derived from an EMBL/GenBank/DDBJ whole genome shotgun (WGS) entry which is preliminary data.</text>
</comment>
<accession>A0ACC0Q600</accession>
<dbReference type="Proteomes" id="UP001062846">
    <property type="component" value="Chromosome 1"/>
</dbReference>
<keyword evidence="2" id="KW-1185">Reference proteome</keyword>
<evidence type="ECO:0000313" key="1">
    <source>
        <dbReference type="EMBL" id="KAI8573425.1"/>
    </source>
</evidence>
<gene>
    <name evidence="1" type="ORF">RHMOL_Rhmol01G0276500</name>
</gene>
<protein>
    <submittedName>
        <fullName evidence="1">Uncharacterized protein</fullName>
    </submittedName>
</protein>
<proteinExistence type="predicted"/>
<name>A0ACC0Q600_RHOML</name>
<sequence>MSTSQAPSQPTDQIIRQTPPLKNQLPFTALKPPFGDYHRFSAASAFDHRQKEPEAIVVKSPVSAFVVRVFMRGTVLEL</sequence>
<dbReference type="EMBL" id="CM046388">
    <property type="protein sequence ID" value="KAI8573425.1"/>
    <property type="molecule type" value="Genomic_DNA"/>
</dbReference>
<organism evidence="1 2">
    <name type="scientific">Rhododendron molle</name>
    <name type="common">Chinese azalea</name>
    <name type="synonym">Azalea mollis</name>
    <dbReference type="NCBI Taxonomy" id="49168"/>
    <lineage>
        <taxon>Eukaryota</taxon>
        <taxon>Viridiplantae</taxon>
        <taxon>Streptophyta</taxon>
        <taxon>Embryophyta</taxon>
        <taxon>Tracheophyta</taxon>
        <taxon>Spermatophyta</taxon>
        <taxon>Magnoliopsida</taxon>
        <taxon>eudicotyledons</taxon>
        <taxon>Gunneridae</taxon>
        <taxon>Pentapetalae</taxon>
        <taxon>asterids</taxon>
        <taxon>Ericales</taxon>
        <taxon>Ericaceae</taxon>
        <taxon>Ericoideae</taxon>
        <taxon>Rhodoreae</taxon>
        <taxon>Rhododendron</taxon>
    </lineage>
</organism>